<dbReference type="InterPro" id="IPR006094">
    <property type="entry name" value="Oxid_FAD_bind_N"/>
</dbReference>
<dbReference type="InterPro" id="IPR016166">
    <property type="entry name" value="FAD-bd_PCMH"/>
</dbReference>
<keyword evidence="7" id="KW-0325">Glycoprotein</keyword>
<dbReference type="RefSeq" id="XP_010929731.1">
    <property type="nucleotide sequence ID" value="XM_010931429.1"/>
</dbReference>
<accession>A0A6I9RX73</accession>
<dbReference type="GO" id="GO:0016491">
    <property type="term" value="F:oxidoreductase activity"/>
    <property type="evidence" value="ECO:0007669"/>
    <property type="project" value="UniProtKB-KW"/>
</dbReference>
<comment type="cofactor">
    <cofactor evidence="1">
        <name>FAD</name>
        <dbReference type="ChEBI" id="CHEBI:57692"/>
    </cofactor>
</comment>
<comment type="similarity">
    <text evidence="2">Belongs to the oxygen-dependent FAD-linked oxidoreductase family.</text>
</comment>
<dbReference type="PANTHER" id="PTHR32448">
    <property type="entry name" value="OS08G0158400 PROTEIN"/>
    <property type="match status" value="1"/>
</dbReference>
<evidence type="ECO:0000313" key="10">
    <source>
        <dbReference type="Proteomes" id="UP000504607"/>
    </source>
</evidence>
<evidence type="ECO:0000256" key="6">
    <source>
        <dbReference type="ARBA" id="ARBA00023002"/>
    </source>
</evidence>
<evidence type="ECO:0000256" key="5">
    <source>
        <dbReference type="ARBA" id="ARBA00022827"/>
    </source>
</evidence>
<name>A0A6I9RX73_ELAGV</name>
<dbReference type="InParanoid" id="A0A6I9RX73"/>
<dbReference type="Gene3D" id="3.30.43.10">
    <property type="entry name" value="Uridine Diphospho-n-acetylenolpyruvylglucosamine Reductase, domain 2"/>
    <property type="match status" value="1"/>
</dbReference>
<dbReference type="OrthoDB" id="415825at2759"/>
<keyword evidence="6" id="KW-0560">Oxidoreductase</keyword>
<dbReference type="AlphaFoldDB" id="A0A6I9RX73"/>
<dbReference type="InterPro" id="IPR016169">
    <property type="entry name" value="FAD-bd_PCMH_sub2"/>
</dbReference>
<keyword evidence="10" id="KW-1185">Reference proteome</keyword>
<dbReference type="InterPro" id="IPR036318">
    <property type="entry name" value="FAD-bd_PCMH-like_sf"/>
</dbReference>
<dbReference type="Pfam" id="PF01565">
    <property type="entry name" value="FAD_binding_4"/>
    <property type="match status" value="1"/>
</dbReference>
<feature type="signal peptide" evidence="8">
    <location>
        <begin position="1"/>
        <end position="35"/>
    </location>
</feature>
<dbReference type="GeneID" id="105051130"/>
<dbReference type="InterPro" id="IPR006093">
    <property type="entry name" value="Oxy_OxRdtase_FAD_BS"/>
</dbReference>
<evidence type="ECO:0000256" key="7">
    <source>
        <dbReference type="ARBA" id="ARBA00023180"/>
    </source>
</evidence>
<feature type="chain" id="PRO_5027110957" evidence="8">
    <location>
        <begin position="36"/>
        <end position="541"/>
    </location>
</feature>
<protein>
    <submittedName>
        <fullName evidence="11">Berberine bridge enzyme-like 18</fullName>
    </submittedName>
</protein>
<sequence length="541" mass="59799">MEIPRNEGEDMASTPLAGFTILSLLLLAASSCVSAQSYEAFHQCFIDHTISAPGSKIYSPDTPSFYSIYNTTIRNSRFASTSGATKPAFIVTPISTLDVQAAVNCGKANGLRLRVRSGGHDYEARSSYSNGDPFVVLDLTNFRSITVDAAEETVWVGVGTTVSELYYNINTQTNNDTLAFTGSLCASVGIGGFIGGGGLSALSRKFGAAADNVVDAAIIDVNGRHLDRKDMGEDLFWAIRGGSSASFGVVLGYKVRLVSVPPTVTVFRVNRTSEQGLSRLVEKWQTVAHDSSGDFFIRILANAVGAGANRTILATFEGMFLGGRDGFLSVLQKSYPELGVEAKELTEMKWIESTLFFAGYPTTNTTLLLDRRPYKNRTFKGKSDFAREPIAAEAWDKIWKYLLDAEDKVLQIILSPWGGKFDEIAEDAIPFPHRKGNLINLQYFLFWPDSPDEVNKKHLDWMRGFYDFMAPYVSSNPRATYFNVKDLDLGTNKLGNTTYSDATIWGKPYFRDNFERLARVKAQVDPENYFWNEQSIPPFSA</sequence>
<dbReference type="GO" id="GO:0071949">
    <property type="term" value="F:FAD binding"/>
    <property type="evidence" value="ECO:0007669"/>
    <property type="project" value="InterPro"/>
</dbReference>
<dbReference type="Pfam" id="PF08031">
    <property type="entry name" value="BBE"/>
    <property type="match status" value="1"/>
</dbReference>
<keyword evidence="3" id="KW-0285">Flavoprotein</keyword>
<evidence type="ECO:0000256" key="8">
    <source>
        <dbReference type="SAM" id="SignalP"/>
    </source>
</evidence>
<dbReference type="InterPro" id="IPR012951">
    <property type="entry name" value="BBE"/>
</dbReference>
<dbReference type="PROSITE" id="PS00862">
    <property type="entry name" value="OX2_COVAL_FAD"/>
    <property type="match status" value="1"/>
</dbReference>
<evidence type="ECO:0000256" key="4">
    <source>
        <dbReference type="ARBA" id="ARBA00022729"/>
    </source>
</evidence>
<dbReference type="Proteomes" id="UP000504607">
    <property type="component" value="Chromosome 9"/>
</dbReference>
<dbReference type="PROSITE" id="PS51257">
    <property type="entry name" value="PROKAR_LIPOPROTEIN"/>
    <property type="match status" value="1"/>
</dbReference>
<keyword evidence="5" id="KW-0274">FAD</keyword>
<proteinExistence type="inferred from homology"/>
<dbReference type="Gene3D" id="3.30.465.10">
    <property type="match status" value="1"/>
</dbReference>
<organism evidence="10 11">
    <name type="scientific">Elaeis guineensis var. tenera</name>
    <name type="common">Oil palm</name>
    <dbReference type="NCBI Taxonomy" id="51953"/>
    <lineage>
        <taxon>Eukaryota</taxon>
        <taxon>Viridiplantae</taxon>
        <taxon>Streptophyta</taxon>
        <taxon>Embryophyta</taxon>
        <taxon>Tracheophyta</taxon>
        <taxon>Spermatophyta</taxon>
        <taxon>Magnoliopsida</taxon>
        <taxon>Liliopsida</taxon>
        <taxon>Arecaceae</taxon>
        <taxon>Arecoideae</taxon>
        <taxon>Cocoseae</taxon>
        <taxon>Elaeidinae</taxon>
        <taxon>Elaeis</taxon>
    </lineage>
</organism>
<evidence type="ECO:0000256" key="1">
    <source>
        <dbReference type="ARBA" id="ARBA00001974"/>
    </source>
</evidence>
<dbReference type="Gene3D" id="3.40.462.20">
    <property type="match status" value="1"/>
</dbReference>
<reference evidence="11" key="1">
    <citation type="submission" date="2025-08" db="UniProtKB">
        <authorList>
            <consortium name="RefSeq"/>
        </authorList>
    </citation>
    <scope>IDENTIFICATION</scope>
</reference>
<evidence type="ECO:0000256" key="2">
    <source>
        <dbReference type="ARBA" id="ARBA00005466"/>
    </source>
</evidence>
<dbReference type="KEGG" id="egu:105051130"/>
<evidence type="ECO:0000313" key="11">
    <source>
        <dbReference type="RefSeq" id="XP_010929731.1"/>
    </source>
</evidence>
<feature type="domain" description="FAD-binding PCMH-type" evidence="9">
    <location>
        <begin position="83"/>
        <end position="260"/>
    </location>
</feature>
<evidence type="ECO:0000256" key="3">
    <source>
        <dbReference type="ARBA" id="ARBA00022630"/>
    </source>
</evidence>
<keyword evidence="4 8" id="KW-0732">Signal</keyword>
<gene>
    <name evidence="11" type="primary">LOC105051130</name>
</gene>
<dbReference type="SUPFAM" id="SSF56176">
    <property type="entry name" value="FAD-binding/transporter-associated domain-like"/>
    <property type="match status" value="1"/>
</dbReference>
<dbReference type="InterPro" id="IPR016167">
    <property type="entry name" value="FAD-bd_PCMH_sub1"/>
</dbReference>
<evidence type="ECO:0000259" key="9">
    <source>
        <dbReference type="PROSITE" id="PS51387"/>
    </source>
</evidence>
<dbReference type="PROSITE" id="PS51387">
    <property type="entry name" value="FAD_PCMH"/>
    <property type="match status" value="1"/>
</dbReference>